<dbReference type="AlphaFoldDB" id="A0A1S1LYK6"/>
<dbReference type="Proteomes" id="UP000179441">
    <property type="component" value="Unassembled WGS sequence"/>
</dbReference>
<protein>
    <submittedName>
        <fullName evidence="1">Uncharacterized protein</fullName>
    </submittedName>
</protein>
<evidence type="ECO:0000313" key="1">
    <source>
        <dbReference type="EMBL" id="OHU77459.1"/>
    </source>
</evidence>
<dbReference type="EMBL" id="MLIS01000001">
    <property type="protein sequence ID" value="OHU77459.1"/>
    <property type="molecule type" value="Genomic_DNA"/>
</dbReference>
<name>A0A1S1LYK6_MYCCH</name>
<dbReference type="RefSeq" id="WP_070951169.1">
    <property type="nucleotide sequence ID" value="NZ_CP050145.1"/>
</dbReference>
<proteinExistence type="predicted"/>
<comment type="caution">
    <text evidence="1">The sequence shown here is derived from an EMBL/GenBank/DDBJ whole genome shotgun (WGS) entry which is preliminary data.</text>
</comment>
<evidence type="ECO:0000313" key="2">
    <source>
        <dbReference type="Proteomes" id="UP000179441"/>
    </source>
</evidence>
<keyword evidence="2" id="KW-1185">Reference proteome</keyword>
<gene>
    <name evidence="1" type="ORF">BKG84_02670</name>
</gene>
<sequence length="91" mass="10193">MTAAAVSPVTLNEQIREGILSRLTDDLVAWADIRRHLPGGLQSQGEALIDLFERGKVYCIKIGGRNFVKKPFCLGTERPSPHTRCREFQVL</sequence>
<reference evidence="1 2" key="1">
    <citation type="submission" date="2016-10" db="EMBL/GenBank/DDBJ databases">
        <title>Evaluation of Human, Veterinary and Environmental Mycobacterium chelonae Isolates by Core Genome Phylogenomic Analysis, Targeted Gene Comparison, and Anti-microbial Susceptibility Patterns: A Tale of Mistaken Identities.</title>
        <authorList>
            <person name="Fogelson S.B."/>
            <person name="Camus A.C."/>
            <person name="Lorenz W."/>
            <person name="Vasireddy R."/>
            <person name="Vasireddy S."/>
            <person name="Smith T."/>
            <person name="Brown-Elliott B.A."/>
            <person name="Wallace R.J.Jr."/>
            <person name="Hasan N.A."/>
            <person name="Reischl U."/>
            <person name="Sanchez S."/>
        </authorList>
    </citation>
    <scope>NUCLEOTIDE SEQUENCE [LARGE SCALE GENOMIC DNA]</scope>
    <source>
        <strain evidence="1 2">15518</strain>
    </source>
</reference>
<organism evidence="1 2">
    <name type="scientific">Mycobacteroides chelonae</name>
    <name type="common">Mycobacterium chelonae</name>
    <dbReference type="NCBI Taxonomy" id="1774"/>
    <lineage>
        <taxon>Bacteria</taxon>
        <taxon>Bacillati</taxon>
        <taxon>Actinomycetota</taxon>
        <taxon>Actinomycetes</taxon>
        <taxon>Mycobacteriales</taxon>
        <taxon>Mycobacteriaceae</taxon>
        <taxon>Mycobacteroides</taxon>
    </lineage>
</organism>
<accession>A0A1S1LYK6</accession>